<accession>A0A8D8Z179</accession>
<name>A0A8D8Z179_9HEMI</name>
<feature type="compositionally biased region" description="Basic and acidic residues" evidence="1">
    <location>
        <begin position="34"/>
        <end position="44"/>
    </location>
</feature>
<sequence length="113" mass="13837">MNWRNWNRDENIEMDVWCHQNGQDQKYENTWNSESDRDLKEGTGEKTPMVWPRGKKKSRVCWKESARYRSERKEKQRKTQNEIHGQSKTRSEREEFGRDPRPKPRLLEEADKE</sequence>
<evidence type="ECO:0000256" key="1">
    <source>
        <dbReference type="SAM" id="MobiDB-lite"/>
    </source>
</evidence>
<dbReference type="EMBL" id="HBUF01408607">
    <property type="protein sequence ID" value="CAG6738594.1"/>
    <property type="molecule type" value="Transcribed_RNA"/>
</dbReference>
<feature type="region of interest" description="Disordered" evidence="1">
    <location>
        <begin position="26"/>
        <end position="113"/>
    </location>
</feature>
<proteinExistence type="predicted"/>
<feature type="compositionally biased region" description="Basic and acidic residues" evidence="1">
    <location>
        <begin position="61"/>
        <end position="81"/>
    </location>
</feature>
<reference evidence="2" key="1">
    <citation type="submission" date="2021-05" db="EMBL/GenBank/DDBJ databases">
        <authorList>
            <person name="Alioto T."/>
            <person name="Alioto T."/>
            <person name="Gomez Garrido J."/>
        </authorList>
    </citation>
    <scope>NUCLEOTIDE SEQUENCE</scope>
</reference>
<organism evidence="2">
    <name type="scientific">Cacopsylla melanoneura</name>
    <dbReference type="NCBI Taxonomy" id="428564"/>
    <lineage>
        <taxon>Eukaryota</taxon>
        <taxon>Metazoa</taxon>
        <taxon>Ecdysozoa</taxon>
        <taxon>Arthropoda</taxon>
        <taxon>Hexapoda</taxon>
        <taxon>Insecta</taxon>
        <taxon>Pterygota</taxon>
        <taxon>Neoptera</taxon>
        <taxon>Paraneoptera</taxon>
        <taxon>Hemiptera</taxon>
        <taxon>Sternorrhyncha</taxon>
        <taxon>Psylloidea</taxon>
        <taxon>Psyllidae</taxon>
        <taxon>Psyllinae</taxon>
        <taxon>Cacopsylla</taxon>
    </lineage>
</organism>
<dbReference type="AlphaFoldDB" id="A0A8D8Z179"/>
<feature type="compositionally biased region" description="Basic and acidic residues" evidence="1">
    <location>
        <begin position="89"/>
        <end position="113"/>
    </location>
</feature>
<protein>
    <submittedName>
        <fullName evidence="2">Uncharacterized protein</fullName>
    </submittedName>
</protein>
<evidence type="ECO:0000313" key="2">
    <source>
        <dbReference type="EMBL" id="CAG6738594.1"/>
    </source>
</evidence>